<reference evidence="2 3" key="1">
    <citation type="submission" date="2014-03" db="EMBL/GenBank/DDBJ databases">
        <title>Bradyrhizobium valentinum sp. nov., isolated from effective nodules of Lupinus mariae-josephae, a lupine endemic of basic-lime soils in Eastern Spain.</title>
        <authorList>
            <person name="Duran D."/>
            <person name="Rey L."/>
            <person name="Navarro A."/>
            <person name="Busquets A."/>
            <person name="Imperial J."/>
            <person name="Ruiz-Argueso T."/>
        </authorList>
    </citation>
    <scope>NUCLEOTIDE SEQUENCE [LARGE SCALE GENOMIC DNA]</scope>
    <source>
        <strain evidence="2 3">PAC68</strain>
    </source>
</reference>
<feature type="transmembrane region" description="Helical" evidence="1">
    <location>
        <begin position="21"/>
        <end position="45"/>
    </location>
</feature>
<sequence length="64" mass="6692">MVQPISTQQDMMAAARPQGRVASMIVWSAAGLGTLAVLGAAALWFHYGTAVFFEMIAAGISACF</sequence>
<proteinExistence type="predicted"/>
<name>A0A0R3LJR9_9BRAD</name>
<comment type="caution">
    <text evidence="2">The sequence shown here is derived from an EMBL/GenBank/DDBJ whole genome shotgun (WGS) entry which is preliminary data.</text>
</comment>
<keyword evidence="1" id="KW-0472">Membrane</keyword>
<keyword evidence="1" id="KW-1133">Transmembrane helix</keyword>
<dbReference type="RefSeq" id="WP_057836138.1">
    <property type="nucleotide sequence ID" value="NZ_LLXZ01000097.1"/>
</dbReference>
<dbReference type="EMBL" id="LLXZ01000097">
    <property type="protein sequence ID" value="KRR07723.1"/>
    <property type="molecule type" value="Genomic_DNA"/>
</dbReference>
<evidence type="ECO:0000256" key="1">
    <source>
        <dbReference type="SAM" id="Phobius"/>
    </source>
</evidence>
<evidence type="ECO:0000313" key="3">
    <source>
        <dbReference type="Proteomes" id="UP000050863"/>
    </source>
</evidence>
<dbReference type="Proteomes" id="UP000050863">
    <property type="component" value="Unassembled WGS sequence"/>
</dbReference>
<accession>A0A0R3LJR9</accession>
<evidence type="ECO:0000313" key="2">
    <source>
        <dbReference type="EMBL" id="KRR07723.1"/>
    </source>
</evidence>
<keyword evidence="1" id="KW-0812">Transmembrane</keyword>
<organism evidence="2 3">
    <name type="scientific">Bradyrhizobium jicamae</name>
    <dbReference type="NCBI Taxonomy" id="280332"/>
    <lineage>
        <taxon>Bacteria</taxon>
        <taxon>Pseudomonadati</taxon>
        <taxon>Pseudomonadota</taxon>
        <taxon>Alphaproteobacteria</taxon>
        <taxon>Hyphomicrobiales</taxon>
        <taxon>Nitrobacteraceae</taxon>
        <taxon>Bradyrhizobium</taxon>
    </lineage>
</organism>
<protein>
    <submittedName>
        <fullName evidence="2">Uncharacterized protein</fullName>
    </submittedName>
</protein>
<gene>
    <name evidence="2" type="ORF">CQ12_28195</name>
</gene>
<dbReference type="AlphaFoldDB" id="A0A0R3LJR9"/>
<dbReference type="STRING" id="280332.CQ12_28195"/>
<keyword evidence="3" id="KW-1185">Reference proteome</keyword>